<dbReference type="InterPro" id="IPR012677">
    <property type="entry name" value="Nucleotide-bd_a/b_plait_sf"/>
</dbReference>
<sequence>MAPVPEFLFGLKRCSNRGFAFVRFSSHEAAAHAHHVGSNPDFMLGGVLRPLIEWALPQADFDLAEMAKTKIAFVGNLPPAANEEYLQKLFGPIGNVEKIAISRKSFGVVGFVHFATRIVSTDLIYLHSTDVLYKCCINYDQNRYTLFWLHHY</sequence>
<dbReference type="Gene3D" id="3.30.70.330">
    <property type="match status" value="2"/>
</dbReference>
<name>A0A833R7Z8_9POAL</name>
<reference evidence="4" key="1">
    <citation type="submission" date="2020-01" db="EMBL/GenBank/DDBJ databases">
        <title>Genome sequence of Kobresia littledalei, the first chromosome-level genome in the family Cyperaceae.</title>
        <authorList>
            <person name="Qu G."/>
        </authorList>
    </citation>
    <scope>NUCLEOTIDE SEQUENCE</scope>
    <source>
        <strain evidence="4">C.B.Clarke</strain>
        <tissue evidence="4">Leaf</tissue>
    </source>
</reference>
<proteinExistence type="predicted"/>
<comment type="caution">
    <text evidence="4">The sequence shown here is derived from an EMBL/GenBank/DDBJ whole genome shotgun (WGS) entry which is preliminary data.</text>
</comment>
<evidence type="ECO:0000259" key="3">
    <source>
        <dbReference type="PROSITE" id="PS50102"/>
    </source>
</evidence>
<dbReference type="AlphaFoldDB" id="A0A833R7Z8"/>
<dbReference type="Pfam" id="PF00076">
    <property type="entry name" value="RRM_1"/>
    <property type="match status" value="1"/>
</dbReference>
<dbReference type="GO" id="GO:0003723">
    <property type="term" value="F:RNA binding"/>
    <property type="evidence" value="ECO:0007669"/>
    <property type="project" value="UniProtKB-UniRule"/>
</dbReference>
<dbReference type="PANTHER" id="PTHR21245">
    <property type="entry name" value="HETEROGENEOUS NUCLEAR RIBONUCLEOPROTEIN"/>
    <property type="match status" value="1"/>
</dbReference>
<dbReference type="CDD" id="cd00590">
    <property type="entry name" value="RRM_SF"/>
    <property type="match status" value="1"/>
</dbReference>
<dbReference type="GO" id="GO:1990904">
    <property type="term" value="C:ribonucleoprotein complex"/>
    <property type="evidence" value="ECO:0007669"/>
    <property type="project" value="UniProtKB-KW"/>
</dbReference>
<dbReference type="EMBL" id="SWLB01000009">
    <property type="protein sequence ID" value="KAF3334711.1"/>
    <property type="molecule type" value="Genomic_DNA"/>
</dbReference>
<dbReference type="InterPro" id="IPR000504">
    <property type="entry name" value="RRM_dom"/>
</dbReference>
<keyword evidence="5" id="KW-1185">Reference proteome</keyword>
<dbReference type="SMART" id="SM00360">
    <property type="entry name" value="RRM"/>
    <property type="match status" value="1"/>
</dbReference>
<dbReference type="InterPro" id="IPR035979">
    <property type="entry name" value="RBD_domain_sf"/>
</dbReference>
<dbReference type="Proteomes" id="UP000623129">
    <property type="component" value="Unassembled WGS sequence"/>
</dbReference>
<evidence type="ECO:0000256" key="2">
    <source>
        <dbReference type="PROSITE-ProRule" id="PRU00176"/>
    </source>
</evidence>
<dbReference type="OrthoDB" id="3800936at2759"/>
<evidence type="ECO:0000256" key="1">
    <source>
        <dbReference type="ARBA" id="ARBA00022884"/>
    </source>
</evidence>
<evidence type="ECO:0000313" key="5">
    <source>
        <dbReference type="Proteomes" id="UP000623129"/>
    </source>
</evidence>
<dbReference type="PROSITE" id="PS50102">
    <property type="entry name" value="RRM"/>
    <property type="match status" value="1"/>
</dbReference>
<keyword evidence="4" id="KW-0687">Ribonucleoprotein</keyword>
<feature type="domain" description="RRM" evidence="3">
    <location>
        <begin position="70"/>
        <end position="111"/>
    </location>
</feature>
<evidence type="ECO:0000313" key="4">
    <source>
        <dbReference type="EMBL" id="KAF3334711.1"/>
    </source>
</evidence>
<accession>A0A833R7Z8</accession>
<dbReference type="SUPFAM" id="SSF54928">
    <property type="entry name" value="RNA-binding domain, RBD"/>
    <property type="match status" value="1"/>
</dbReference>
<organism evidence="4 5">
    <name type="scientific">Carex littledalei</name>
    <dbReference type="NCBI Taxonomy" id="544730"/>
    <lineage>
        <taxon>Eukaryota</taxon>
        <taxon>Viridiplantae</taxon>
        <taxon>Streptophyta</taxon>
        <taxon>Embryophyta</taxon>
        <taxon>Tracheophyta</taxon>
        <taxon>Spermatophyta</taxon>
        <taxon>Magnoliopsida</taxon>
        <taxon>Liliopsida</taxon>
        <taxon>Poales</taxon>
        <taxon>Cyperaceae</taxon>
        <taxon>Cyperoideae</taxon>
        <taxon>Cariceae</taxon>
        <taxon>Carex</taxon>
        <taxon>Carex subgen. Euthyceras</taxon>
    </lineage>
</organism>
<keyword evidence="1 2" id="KW-0694">RNA-binding</keyword>
<gene>
    <name evidence="4" type="ORF">FCM35_KLT21315</name>
</gene>
<protein>
    <submittedName>
        <fullName evidence="4">Heterogeneous nuclear ribonucleoprotein R</fullName>
    </submittedName>
</protein>